<dbReference type="InterPro" id="IPR013784">
    <property type="entry name" value="Carb-bd-like_fold"/>
</dbReference>
<feature type="domain" description="DUF4382" evidence="2">
    <location>
        <begin position="33"/>
        <end position="165"/>
    </location>
</feature>
<protein>
    <submittedName>
        <fullName evidence="3">DUF4382 domain-containing protein</fullName>
    </submittedName>
</protein>
<comment type="caution">
    <text evidence="3">The sequence shown here is derived from an EMBL/GenBank/DDBJ whole genome shotgun (WGS) entry which is preliminary data.</text>
</comment>
<dbReference type="RefSeq" id="WP_187661112.1">
    <property type="nucleotide sequence ID" value="NZ_JACTAB010000009.1"/>
</dbReference>
<organism evidence="3 4">
    <name type="scientific">Flavobacterium buctense</name>
    <dbReference type="NCBI Taxonomy" id="1648146"/>
    <lineage>
        <taxon>Bacteria</taxon>
        <taxon>Pseudomonadati</taxon>
        <taxon>Bacteroidota</taxon>
        <taxon>Flavobacteriia</taxon>
        <taxon>Flavobacteriales</taxon>
        <taxon>Flavobacteriaceae</taxon>
        <taxon>Flavobacterium</taxon>
    </lineage>
</organism>
<feature type="chain" id="PRO_5046946092" evidence="1">
    <location>
        <begin position="22"/>
        <end position="255"/>
    </location>
</feature>
<accession>A0ABU9E588</accession>
<keyword evidence="4" id="KW-1185">Reference proteome</keyword>
<reference evidence="3 4" key="1">
    <citation type="submission" date="2024-04" db="EMBL/GenBank/DDBJ databases">
        <title>draft genome sequnece of Flavobacterium buctense JCM 30750.</title>
        <authorList>
            <person name="Kim D.-U."/>
        </authorList>
    </citation>
    <scope>NUCLEOTIDE SEQUENCE [LARGE SCALE GENOMIC DNA]</scope>
    <source>
        <strain evidence="3 4">JCM 30750</strain>
    </source>
</reference>
<evidence type="ECO:0000313" key="3">
    <source>
        <dbReference type="EMBL" id="MEK8181111.1"/>
    </source>
</evidence>
<sequence>MKKTILTMAFMAIAITLSSCSSDSLDSNSYAYKVRMTDAPGPFSEVNVDIQAVEVKGSNGQTVLLNTNAGIYNLLDFTNGADTLIATSTLSDSRVNQIRLILGSNNTVVLDGVTYPLSTPSAEQSGLKLLVNQTLYADIDNSILLDFDANASIIETGNGTFKLKPVLRPVLTAISGNIIGSITPVGTLAMVTATSTSTLLFYTSNVDAEGNFRVTGLPPGTYTLTITPLSPLLPVTQTNVVVTAGVNTNIGVIAF</sequence>
<feature type="signal peptide" evidence="1">
    <location>
        <begin position="1"/>
        <end position="21"/>
    </location>
</feature>
<evidence type="ECO:0000313" key="4">
    <source>
        <dbReference type="Proteomes" id="UP001491349"/>
    </source>
</evidence>
<dbReference type="Proteomes" id="UP001491349">
    <property type="component" value="Unassembled WGS sequence"/>
</dbReference>
<dbReference type="PROSITE" id="PS51257">
    <property type="entry name" value="PROKAR_LIPOPROTEIN"/>
    <property type="match status" value="1"/>
</dbReference>
<proteinExistence type="predicted"/>
<dbReference type="InterPro" id="IPR025491">
    <property type="entry name" value="DUF4382"/>
</dbReference>
<evidence type="ECO:0000259" key="2">
    <source>
        <dbReference type="Pfam" id="PF14321"/>
    </source>
</evidence>
<dbReference type="SUPFAM" id="SSF49452">
    <property type="entry name" value="Starch-binding domain-like"/>
    <property type="match status" value="1"/>
</dbReference>
<dbReference type="EMBL" id="JBBPCB010000009">
    <property type="protein sequence ID" value="MEK8181111.1"/>
    <property type="molecule type" value="Genomic_DNA"/>
</dbReference>
<gene>
    <name evidence="3" type="ORF">WMW71_12235</name>
</gene>
<keyword evidence="1" id="KW-0732">Signal</keyword>
<dbReference type="Pfam" id="PF13620">
    <property type="entry name" value="CarboxypepD_reg"/>
    <property type="match status" value="1"/>
</dbReference>
<name>A0ABU9E588_9FLAO</name>
<dbReference type="Pfam" id="PF14321">
    <property type="entry name" value="DUF4382"/>
    <property type="match status" value="1"/>
</dbReference>
<evidence type="ECO:0000256" key="1">
    <source>
        <dbReference type="SAM" id="SignalP"/>
    </source>
</evidence>
<dbReference type="Gene3D" id="2.60.40.1120">
    <property type="entry name" value="Carboxypeptidase-like, regulatory domain"/>
    <property type="match status" value="1"/>
</dbReference>